<feature type="region of interest" description="Disordered" evidence="1">
    <location>
        <begin position="1"/>
        <end position="21"/>
    </location>
</feature>
<reference evidence="3 4" key="1">
    <citation type="submission" date="2024-05" db="EMBL/GenBank/DDBJ databases">
        <title>A draft genome resource for the thread blight pathogen Marasmius tenuissimus strain MS-2.</title>
        <authorList>
            <person name="Yulfo-Soto G.E."/>
            <person name="Baruah I.K."/>
            <person name="Amoako-Attah I."/>
            <person name="Bukari Y."/>
            <person name="Meinhardt L.W."/>
            <person name="Bailey B.A."/>
            <person name="Cohen S.P."/>
        </authorList>
    </citation>
    <scope>NUCLEOTIDE SEQUENCE [LARGE SCALE GENOMIC DNA]</scope>
    <source>
        <strain evidence="3 4">MS-2</strain>
    </source>
</reference>
<protein>
    <submittedName>
        <fullName evidence="3">Uncharacterized protein</fullName>
    </submittedName>
</protein>
<gene>
    <name evidence="3" type="ORF">AAF712_005264</name>
</gene>
<sequence>MPSLFTRPASPPPRSPVTAESPIVERREELWRFEEFELEEDVLDTYDTDETFSLPSLVDVLYFIFILIFVIFVETTKFIEIPLSAAVTVAEEGTATACPSDPTVFGPDAACCVGEASVGGGVEEDWGAERATQCYGLVFEVLVPVCVVA</sequence>
<evidence type="ECO:0000313" key="3">
    <source>
        <dbReference type="EMBL" id="KAL0067550.1"/>
    </source>
</evidence>
<proteinExistence type="predicted"/>
<keyword evidence="2" id="KW-0812">Transmembrane</keyword>
<keyword evidence="4" id="KW-1185">Reference proteome</keyword>
<keyword evidence="2" id="KW-0472">Membrane</keyword>
<dbReference type="Proteomes" id="UP001437256">
    <property type="component" value="Unassembled WGS sequence"/>
</dbReference>
<evidence type="ECO:0000313" key="4">
    <source>
        <dbReference type="Proteomes" id="UP001437256"/>
    </source>
</evidence>
<keyword evidence="2" id="KW-1133">Transmembrane helix</keyword>
<evidence type="ECO:0000256" key="1">
    <source>
        <dbReference type="SAM" id="MobiDB-lite"/>
    </source>
</evidence>
<accession>A0ABR3A233</accession>
<comment type="caution">
    <text evidence="3">The sequence shown here is derived from an EMBL/GenBank/DDBJ whole genome shotgun (WGS) entry which is preliminary data.</text>
</comment>
<dbReference type="EMBL" id="JBBXMP010000024">
    <property type="protein sequence ID" value="KAL0067550.1"/>
    <property type="molecule type" value="Genomic_DNA"/>
</dbReference>
<name>A0ABR3A233_9AGAR</name>
<feature type="transmembrane region" description="Helical" evidence="2">
    <location>
        <begin position="52"/>
        <end position="73"/>
    </location>
</feature>
<organism evidence="3 4">
    <name type="scientific">Marasmius tenuissimus</name>
    <dbReference type="NCBI Taxonomy" id="585030"/>
    <lineage>
        <taxon>Eukaryota</taxon>
        <taxon>Fungi</taxon>
        <taxon>Dikarya</taxon>
        <taxon>Basidiomycota</taxon>
        <taxon>Agaricomycotina</taxon>
        <taxon>Agaricomycetes</taxon>
        <taxon>Agaricomycetidae</taxon>
        <taxon>Agaricales</taxon>
        <taxon>Marasmiineae</taxon>
        <taxon>Marasmiaceae</taxon>
        <taxon>Marasmius</taxon>
    </lineage>
</organism>
<evidence type="ECO:0000256" key="2">
    <source>
        <dbReference type="SAM" id="Phobius"/>
    </source>
</evidence>